<evidence type="ECO:0000256" key="2">
    <source>
        <dbReference type="SAM" id="Phobius"/>
    </source>
</evidence>
<keyword evidence="2" id="KW-0472">Membrane</keyword>
<dbReference type="AlphaFoldDB" id="A0A9N9KU20"/>
<feature type="region of interest" description="Disordered" evidence="1">
    <location>
        <begin position="49"/>
        <end position="80"/>
    </location>
</feature>
<protein>
    <submittedName>
        <fullName evidence="3">Uncharacterized protein</fullName>
    </submittedName>
</protein>
<keyword evidence="4" id="KW-1185">Reference proteome</keyword>
<gene>
    <name evidence="3" type="ORF">HYFRA_00003281</name>
</gene>
<organism evidence="3 4">
    <name type="scientific">Hymenoscyphus fraxineus</name>
    <dbReference type="NCBI Taxonomy" id="746836"/>
    <lineage>
        <taxon>Eukaryota</taxon>
        <taxon>Fungi</taxon>
        <taxon>Dikarya</taxon>
        <taxon>Ascomycota</taxon>
        <taxon>Pezizomycotina</taxon>
        <taxon>Leotiomycetes</taxon>
        <taxon>Helotiales</taxon>
        <taxon>Helotiaceae</taxon>
        <taxon>Hymenoscyphus</taxon>
    </lineage>
</organism>
<reference evidence="3" key="1">
    <citation type="submission" date="2021-07" db="EMBL/GenBank/DDBJ databases">
        <authorList>
            <person name="Durling M."/>
        </authorList>
    </citation>
    <scope>NUCLEOTIDE SEQUENCE</scope>
</reference>
<sequence>MALYLTPSKLSQSFLKKGMRFNSSRMLLPTKPQSLTTLSSLISSTSSSTIRLSHQKRNLSSKSRIPEQPNPKQNPELPTASFSEIFKNASKMTRMVLLGGLVLLATAESVTWGVWGWRRWNVWRAGGEGDG</sequence>
<feature type="transmembrane region" description="Helical" evidence="2">
    <location>
        <begin position="95"/>
        <end position="115"/>
    </location>
</feature>
<keyword evidence="2" id="KW-1133">Transmembrane helix</keyword>
<keyword evidence="2" id="KW-0812">Transmembrane</keyword>
<name>A0A9N9KU20_9HELO</name>
<comment type="caution">
    <text evidence="3">The sequence shown here is derived from an EMBL/GenBank/DDBJ whole genome shotgun (WGS) entry which is preliminary data.</text>
</comment>
<evidence type="ECO:0000256" key="1">
    <source>
        <dbReference type="SAM" id="MobiDB-lite"/>
    </source>
</evidence>
<evidence type="ECO:0000313" key="3">
    <source>
        <dbReference type="EMBL" id="CAG8953086.1"/>
    </source>
</evidence>
<evidence type="ECO:0000313" key="4">
    <source>
        <dbReference type="Proteomes" id="UP000696280"/>
    </source>
</evidence>
<accession>A0A9N9KU20</accession>
<dbReference type="Proteomes" id="UP000696280">
    <property type="component" value="Unassembled WGS sequence"/>
</dbReference>
<dbReference type="EMBL" id="CAJVRL010000049">
    <property type="protein sequence ID" value="CAG8953086.1"/>
    <property type="molecule type" value="Genomic_DNA"/>
</dbReference>
<proteinExistence type="predicted"/>